<evidence type="ECO:0000256" key="1">
    <source>
        <dbReference type="SAM" id="Phobius"/>
    </source>
</evidence>
<dbReference type="eggNOG" id="arCOG04151">
    <property type="taxonomic scope" value="Archaea"/>
</dbReference>
<gene>
    <name evidence="2" type="ordered locus">Tpen_0699</name>
</gene>
<keyword evidence="3" id="KW-1185">Reference proteome</keyword>
<feature type="transmembrane region" description="Helical" evidence="1">
    <location>
        <begin position="158"/>
        <end position="176"/>
    </location>
</feature>
<keyword evidence="1" id="KW-1133">Transmembrane helix</keyword>
<feature type="transmembrane region" description="Helical" evidence="1">
    <location>
        <begin position="182"/>
        <end position="201"/>
    </location>
</feature>
<dbReference type="HOGENOM" id="CLU_048986_0_1_2"/>
<organism evidence="2 3">
    <name type="scientific">Thermofilum pendens (strain DSM 2475 / Hrk 5)</name>
    <dbReference type="NCBI Taxonomy" id="368408"/>
    <lineage>
        <taxon>Archaea</taxon>
        <taxon>Thermoproteota</taxon>
        <taxon>Thermoprotei</taxon>
        <taxon>Thermofilales</taxon>
        <taxon>Thermofilaceae</taxon>
        <taxon>Thermofilum</taxon>
    </lineage>
</organism>
<dbReference type="PANTHER" id="PTHR38815">
    <property type="entry name" value="HYPOTHETICAL MEMBRANE PROTEIN, CONSERVED, DUF373 FAMILY"/>
    <property type="match status" value="1"/>
</dbReference>
<accession>A1RY21</accession>
<dbReference type="InterPro" id="IPR007254">
    <property type="entry name" value="DUF373"/>
</dbReference>
<reference evidence="3" key="1">
    <citation type="journal article" date="2008" name="J. Bacteriol.">
        <title>Genome sequence of Thermofilum pendens reveals an exceptional loss of biosynthetic pathways without genome reduction.</title>
        <authorList>
            <person name="Anderson I."/>
            <person name="Rodriguez J."/>
            <person name="Susanti D."/>
            <person name="Porat I."/>
            <person name="Reich C."/>
            <person name="Ulrich L.E."/>
            <person name="Elkins J.G."/>
            <person name="Mavromatis K."/>
            <person name="Lykidis A."/>
            <person name="Kim E."/>
            <person name="Thompson L.S."/>
            <person name="Nolan M."/>
            <person name="Land M."/>
            <person name="Copeland A."/>
            <person name="Lapidus A."/>
            <person name="Lucas S."/>
            <person name="Detter C."/>
            <person name="Zhulin I.B."/>
            <person name="Olsen G.J."/>
            <person name="Whitman W."/>
            <person name="Mukhopadhyay B."/>
            <person name="Bristow J."/>
            <person name="Kyrpides N."/>
        </authorList>
    </citation>
    <scope>NUCLEOTIDE SEQUENCE [LARGE SCALE GENOMIC DNA]</scope>
    <source>
        <strain evidence="3">DSM 2475 / Hrk 5</strain>
    </source>
</reference>
<sequence length="349" mass="38108">MLCVDRDNDVGTVLNVKTPLVGEEAVLNAAVEYSLARPDDSDSNAMFAAVQTYRELRKTYGDGVEVALVAGLEREGVEGDMKILQELDQVLSQGRFDGVVLVSDGPTDEAVAPLIQSKLPIVSIRRVIVQQERGVEETFVLLVNYVKKAFTEENYKRYSLGLTGLFLVIYSLLSYFLPQFVWPILITALGGFMFFKGYDLGEYFSSIYKTKPITFASILLSIILSLLALIQGIYAVLKTPYIDFFGAIGRLLLAPVGAQLLAVDLLVLGAVLPFLGSLIDAAIAGKETRYSDALVIAVILMARQLAVETARFLSGGGDIRGVLTWSFVVLSSVVVMVVAFTLERGARRQ</sequence>
<keyword evidence="1" id="KW-0472">Membrane</keyword>
<dbReference type="Gene3D" id="3.40.50.2300">
    <property type="match status" value="1"/>
</dbReference>
<dbReference type="EMBL" id="CP000505">
    <property type="protein sequence ID" value="ABL78101.1"/>
    <property type="molecule type" value="Genomic_DNA"/>
</dbReference>
<feature type="transmembrane region" description="Helical" evidence="1">
    <location>
        <begin position="257"/>
        <end position="278"/>
    </location>
</feature>
<evidence type="ECO:0000313" key="2">
    <source>
        <dbReference type="EMBL" id="ABL78101.1"/>
    </source>
</evidence>
<evidence type="ECO:0008006" key="4">
    <source>
        <dbReference type="Google" id="ProtNLM"/>
    </source>
</evidence>
<proteinExistence type="predicted"/>
<name>A1RY21_THEPD</name>
<dbReference type="Proteomes" id="UP000000641">
    <property type="component" value="Chromosome"/>
</dbReference>
<keyword evidence="1" id="KW-0812">Transmembrane</keyword>
<dbReference type="AlphaFoldDB" id="A1RY21"/>
<feature type="transmembrane region" description="Helical" evidence="1">
    <location>
        <begin position="319"/>
        <end position="342"/>
    </location>
</feature>
<dbReference type="PANTHER" id="PTHR38815:SF1">
    <property type="entry name" value="DUF373 FAMILY PROTEIN"/>
    <property type="match status" value="1"/>
</dbReference>
<feature type="transmembrane region" description="Helical" evidence="1">
    <location>
        <begin position="290"/>
        <end position="307"/>
    </location>
</feature>
<dbReference type="EnsemblBacteria" id="ABL78101">
    <property type="protein sequence ID" value="ABL78101"/>
    <property type="gene ID" value="Tpen_0699"/>
</dbReference>
<dbReference type="Pfam" id="PF04123">
    <property type="entry name" value="DUF373"/>
    <property type="match status" value="1"/>
</dbReference>
<protein>
    <recommendedName>
        <fullName evidence="4">DUF373 family protein</fullName>
    </recommendedName>
</protein>
<dbReference type="STRING" id="368408.Tpen_0699"/>
<dbReference type="KEGG" id="tpe:Tpen_0699"/>
<evidence type="ECO:0000313" key="3">
    <source>
        <dbReference type="Proteomes" id="UP000000641"/>
    </source>
</evidence>
<feature type="transmembrane region" description="Helical" evidence="1">
    <location>
        <begin position="213"/>
        <end position="237"/>
    </location>
</feature>